<protein>
    <recommendedName>
        <fullName evidence="2">Ig-like domain-containing protein</fullName>
    </recommendedName>
</protein>
<dbReference type="AlphaFoldDB" id="A0A8W8MPX9"/>
<proteinExistence type="predicted"/>
<name>A0A8W8MPX9_MAGGI</name>
<feature type="chain" id="PRO_5036488038" description="Ig-like domain-containing protein" evidence="1">
    <location>
        <begin position="26"/>
        <end position="668"/>
    </location>
</feature>
<keyword evidence="4" id="KW-1185">Reference proteome</keyword>
<dbReference type="InterPro" id="IPR007110">
    <property type="entry name" value="Ig-like_dom"/>
</dbReference>
<dbReference type="PROSITE" id="PS50835">
    <property type="entry name" value="IG_LIKE"/>
    <property type="match status" value="1"/>
</dbReference>
<accession>A0A8W8MPX9</accession>
<evidence type="ECO:0000313" key="4">
    <source>
        <dbReference type="Proteomes" id="UP000005408"/>
    </source>
</evidence>
<evidence type="ECO:0000313" key="3">
    <source>
        <dbReference type="EnsemblMetazoa" id="G34792.1:cds"/>
    </source>
</evidence>
<dbReference type="Proteomes" id="UP000005408">
    <property type="component" value="Unassembled WGS sequence"/>
</dbReference>
<sequence length="668" mass="76696">VFQMAGKRCLVLALTASSFWLFVFAEKEKPFVQYEMREKFRGRRSSEELYFRCNFSIHPDVNITYQVNWHIDGKLVFTSPSVTTEYLNQTFLTEENGLLLNRKISCAVNTTLGGNNTALESQISDTFFAGIKIKKTFLTIRRGGVAKIQFRLTVPFGCAYYSPGKNDVQNCVLNIRMMEDMLGNCFDERLNMSNCGVSIRRNNWNDIYTVRVTHIDDDVLTFLPYRRIQFETQRLISNEIWTDLRLPSVQIFIMDNFLPSLTCRKLDGSYTHMRNLTNVFTALSKTDDFENKFEIQTRRVRKDQNNNRLCGLAVRAGCDFFRLDACDEPTLRNYERCQDKVTSVQYLEGLSHIITEIHLLPGIRINIAEDSMSDSLIVHICDVSELNVHEIMLNESSADLFQIEESEIDTFQCLSNESFAACGCYQNTTQSYFVDHDPLSGSFLCRNKNQNHCPPYQMTVAPPPDYCEIVKRNPEWTLVFKAISGNGERVYDAWKKDLSCDAGLGCLSEDDTINTISPTSRHLTSELIKQWTSINVQKVKLELYSKGNVVVQLVFNGEGSDSMDWFNNMRLIYSTYEDMHKNSIYNYFSIQGYCSATHARRFHINSEYGGCPRDVGWLTVVDSDPPGRCGWETNLPLPQFLYSKSKTVRNWNSGDIGFADMLAIFVLI</sequence>
<dbReference type="EnsemblMetazoa" id="G34792.1">
    <property type="protein sequence ID" value="G34792.1:cds"/>
    <property type="gene ID" value="G34792"/>
</dbReference>
<evidence type="ECO:0000256" key="1">
    <source>
        <dbReference type="SAM" id="SignalP"/>
    </source>
</evidence>
<feature type="domain" description="Ig-like" evidence="2">
    <location>
        <begin position="30"/>
        <end position="124"/>
    </location>
</feature>
<organism evidence="3 4">
    <name type="scientific">Magallana gigas</name>
    <name type="common">Pacific oyster</name>
    <name type="synonym">Crassostrea gigas</name>
    <dbReference type="NCBI Taxonomy" id="29159"/>
    <lineage>
        <taxon>Eukaryota</taxon>
        <taxon>Metazoa</taxon>
        <taxon>Spiralia</taxon>
        <taxon>Lophotrochozoa</taxon>
        <taxon>Mollusca</taxon>
        <taxon>Bivalvia</taxon>
        <taxon>Autobranchia</taxon>
        <taxon>Pteriomorphia</taxon>
        <taxon>Ostreida</taxon>
        <taxon>Ostreoidea</taxon>
        <taxon>Ostreidae</taxon>
        <taxon>Magallana</taxon>
    </lineage>
</organism>
<reference evidence="3" key="1">
    <citation type="submission" date="2022-08" db="UniProtKB">
        <authorList>
            <consortium name="EnsemblMetazoa"/>
        </authorList>
    </citation>
    <scope>IDENTIFICATION</scope>
    <source>
        <strain evidence="3">05x7-T-G4-1.051#20</strain>
    </source>
</reference>
<feature type="signal peptide" evidence="1">
    <location>
        <begin position="1"/>
        <end position="25"/>
    </location>
</feature>
<evidence type="ECO:0000259" key="2">
    <source>
        <dbReference type="PROSITE" id="PS50835"/>
    </source>
</evidence>
<keyword evidence="1" id="KW-0732">Signal</keyword>